<dbReference type="EMBL" id="CP151087">
    <property type="protein sequence ID" value="WZN55272.1"/>
    <property type="molecule type" value="Genomic_DNA"/>
</dbReference>
<sequence length="218" mass="25813">MKIAGTKSASDWKEIEKKLDLQNNTFWKEAFDFLYIRIQTRYINPIEEILRIKKFEGEGFAIVSLQCSLIETIECFVNGWKFRSNPRGWFKKNKSNNVKNHNNSTIFKSFFEKRSEFTEIPIDGNDFYVSVRCGLLHETQTTNNWKIRRNDSRKEFDWYSQSGDLKTIYPYQLNCILKSLIARFKTAIITGADFDEISSTCLRENFIDKMNHIYTKSM</sequence>
<gene>
    <name evidence="1" type="ORF">AACH28_22025</name>
</gene>
<accession>A0ACD5C0P5</accession>
<evidence type="ECO:0000313" key="2">
    <source>
        <dbReference type="Proteomes" id="UP001485301"/>
    </source>
</evidence>
<protein>
    <submittedName>
        <fullName evidence="1">Uncharacterized protein</fullName>
    </submittedName>
</protein>
<name>A0ACD5C0P5_9SPHI</name>
<keyword evidence="2" id="KW-1185">Reference proteome</keyword>
<reference evidence="1" key="1">
    <citation type="submission" date="2024-04" db="EMBL/GenBank/DDBJ databases">
        <title>Complete genome sequence of Sphingobacterium thalpophiium BAA-1094.</title>
        <authorList>
            <person name="Adaikpoh B.I."/>
        </authorList>
    </citation>
    <scope>NUCLEOTIDE SEQUENCE</scope>
    <source>
        <strain evidence="1">BAA-1094</strain>
    </source>
</reference>
<organism evidence="1 2">
    <name type="scientific">Sphingobacterium thalpophilum</name>
    <dbReference type="NCBI Taxonomy" id="259"/>
    <lineage>
        <taxon>Bacteria</taxon>
        <taxon>Pseudomonadati</taxon>
        <taxon>Bacteroidota</taxon>
        <taxon>Sphingobacteriia</taxon>
        <taxon>Sphingobacteriales</taxon>
        <taxon>Sphingobacteriaceae</taxon>
        <taxon>Sphingobacterium</taxon>
    </lineage>
</organism>
<evidence type="ECO:0000313" key="1">
    <source>
        <dbReference type="EMBL" id="WZN55272.1"/>
    </source>
</evidence>
<dbReference type="Proteomes" id="UP001485301">
    <property type="component" value="Chromosome"/>
</dbReference>
<proteinExistence type="predicted"/>